<feature type="region of interest" description="Disordered" evidence="1">
    <location>
        <begin position="576"/>
        <end position="605"/>
    </location>
</feature>
<dbReference type="OrthoDB" id="438939at2759"/>
<comment type="caution">
    <text evidence="3">The sequence shown here is derived from an EMBL/GenBank/DDBJ whole genome shotgun (WGS) entry which is preliminary data.</text>
</comment>
<accession>A0A1Q9C5M0</accession>
<evidence type="ECO:0000313" key="4">
    <source>
        <dbReference type="Proteomes" id="UP000186817"/>
    </source>
</evidence>
<feature type="compositionally biased region" description="Polar residues" evidence="1">
    <location>
        <begin position="1203"/>
        <end position="1214"/>
    </location>
</feature>
<gene>
    <name evidence="3" type="ORF">AK812_SmicGene41634</name>
</gene>
<dbReference type="SUPFAM" id="SSF56104">
    <property type="entry name" value="SAICAR synthase-like"/>
    <property type="match status" value="1"/>
</dbReference>
<keyword evidence="2" id="KW-0732">Signal</keyword>
<feature type="chain" id="PRO_5043680195" evidence="2">
    <location>
        <begin position="23"/>
        <end position="1492"/>
    </location>
</feature>
<evidence type="ECO:0000256" key="2">
    <source>
        <dbReference type="SAM" id="SignalP"/>
    </source>
</evidence>
<dbReference type="Gene3D" id="3.30.810.10">
    <property type="entry name" value="2-Layer Sandwich"/>
    <property type="match status" value="1"/>
</dbReference>
<evidence type="ECO:0000256" key="1">
    <source>
        <dbReference type="SAM" id="MobiDB-lite"/>
    </source>
</evidence>
<keyword evidence="4" id="KW-1185">Reference proteome</keyword>
<name>A0A1Q9C5M0_SYMMI</name>
<organism evidence="3 4">
    <name type="scientific">Symbiodinium microadriaticum</name>
    <name type="common">Dinoflagellate</name>
    <name type="synonym">Zooxanthella microadriatica</name>
    <dbReference type="NCBI Taxonomy" id="2951"/>
    <lineage>
        <taxon>Eukaryota</taxon>
        <taxon>Sar</taxon>
        <taxon>Alveolata</taxon>
        <taxon>Dinophyceae</taxon>
        <taxon>Suessiales</taxon>
        <taxon>Symbiodiniaceae</taxon>
        <taxon>Symbiodinium</taxon>
    </lineage>
</organism>
<dbReference type="InterPro" id="IPR027483">
    <property type="entry name" value="PInositol-4-P-4/5-kinase_C_sf"/>
</dbReference>
<feature type="region of interest" description="Disordered" evidence="1">
    <location>
        <begin position="1200"/>
        <end position="1224"/>
    </location>
</feature>
<proteinExistence type="predicted"/>
<feature type="signal peptide" evidence="2">
    <location>
        <begin position="1"/>
        <end position="22"/>
    </location>
</feature>
<reference evidence="3 4" key="1">
    <citation type="submission" date="2016-02" db="EMBL/GenBank/DDBJ databases">
        <title>Genome analysis of coral dinoflagellate symbionts highlights evolutionary adaptations to a symbiotic lifestyle.</title>
        <authorList>
            <person name="Aranda M."/>
            <person name="Li Y."/>
            <person name="Liew Y.J."/>
            <person name="Baumgarten S."/>
            <person name="Simakov O."/>
            <person name="Wilson M."/>
            <person name="Piel J."/>
            <person name="Ashoor H."/>
            <person name="Bougouffa S."/>
            <person name="Bajic V.B."/>
            <person name="Ryu T."/>
            <person name="Ravasi T."/>
            <person name="Bayer T."/>
            <person name="Micklem G."/>
            <person name="Kim H."/>
            <person name="Bhak J."/>
            <person name="Lajeunesse T.C."/>
            <person name="Voolstra C.R."/>
        </authorList>
    </citation>
    <scope>NUCLEOTIDE SEQUENCE [LARGE SCALE GENOMIC DNA]</scope>
    <source>
        <strain evidence="3 4">CCMP2467</strain>
    </source>
</reference>
<sequence length="1492" mass="169440">MSWGPAGAARWFLWLFLYGVVGLREEGRLTRMLKEDTGRSAMYDTDMMYDFLTLMARTPRQHCGGSLESVVPISMALEHKIRSKMISFFVTRNVNGKQVLYGHGAGWKEFQDMTGHKVLGRLVKVGELDVHDFTSLMDLAAHFRVRDRPIRKMTFDFGIDLRDCWAGLEDLENRDVCDNRSIADLAQDVAGIHAQRDATGRSGSAIVTNMRRFIIKNFKDDENPHIVREVMPSLRMKLQEESRKHGEGCYRTAIAPICAVLDLPDIYKRVHWSVMRKVELPTAMADRTTMFIPEDSSHDEIEFLDLKGPKFCGIRDGKSHFGDAVVSHRKDAGFTDLFPSGLPLQACGSREAAATLELDSEFLRDLRMTDYSLFLVPYTLPPSASCQCQHQKPRWPLILDADPTGRSLRFAVGIIDYLERQVSTWDQWLPFSMSTMKPPGEYQNFWMRMWPMYFHIPRYAVNGDGQVTLANDPSAMPVDELKRHSLVAALQKIKWRGESAKYRADLTIDKASYKCYFAQIPQMSSSSSGSGSKYKVYAGDRGEVLRLAPCAGDAGDTVASKVVVSWGEANMKLRAKKQEERAKRKVVKKTNDDAKRRQRQQQDGLMPGYRKRMLFACSISHDEKKERKSVAKKQSHRGVRHLLRELLPEARLRTIAVKVCWPVSRSDESFLHDGMIGLTKGEANLKLKAKKQEERAKRKVVKKTNEVVKGLLHDGMIGLTQGEANMQQRLGGTIEQFEPDQEDAKARLLTSTVLLRLHTTRSYKKFSRLCLLACQSNFSVEDVEERYANIGKVFEELPRSPTWIQMSFYPEVSFSPSLSGAGGVRSSLLPMLYFERHSHAAPSWIPSWSQDGGAPPVVSKSLQEDDHYARKVAWADKTLWDEFRAPALRSFFNRALPETSTLVLPKGSSYTVSPSRFDSADVESEKIRALHDLVGLRLEVIPGAQLYEWDEKVENNSKLRMAVPCPPHADADAEATSGEEDMLIHGELVPTSLRRLVVRAAGTQWHFDPQIGEEPLEIHEEQEEEHQLMHEYRFYIRRNLVRQPQLAQSRSMFGEASPKRASSATWSPARVRFHAPAQPDWNRLDAVVAGGLRMPPALPYPVKAGPDGQRAQDPCIGWMLRSALKQNLFVLKPPGTGSHAQIFEQAVEQLNGKFGVGTDFFLVLQSSGRTVLPKDVRQQTLENFIAFKADLEDLCFGRKDNTKQPLPSPRSSVPTDDGSGLDISEDSTGASFLVRRGCSTVYIRDTTLPTAFKGSRDWFELFYDDVFAPPKLFNFVIQWLVCSSTHMVHFVTSFTRIAEKHGFTLIRMPIAQLFPPPAPYWVFCNFDNDRETDFDRLAFYPRRKISLPDCSGDRTELFTKLLRAWLAPPLDFHFVYATQNVAFEVEEVKAPLREKSRELFQRTKGWILCDPDGLCLVALREETAYWYENRLLLSDARDPGVHEEKLERIEALRAKFYERTDQILEDAQKAAVPLWSVHWLPAASSSPCSFFT</sequence>
<protein>
    <submittedName>
        <fullName evidence="3">Uncharacterized protein</fullName>
    </submittedName>
</protein>
<dbReference type="Proteomes" id="UP000186817">
    <property type="component" value="Unassembled WGS sequence"/>
</dbReference>
<dbReference type="EMBL" id="LSRX01001644">
    <property type="protein sequence ID" value="OLP78218.1"/>
    <property type="molecule type" value="Genomic_DNA"/>
</dbReference>
<evidence type="ECO:0000313" key="3">
    <source>
        <dbReference type="EMBL" id="OLP78218.1"/>
    </source>
</evidence>